<dbReference type="AlphaFoldDB" id="A0A2Y8ZYX9"/>
<evidence type="ECO:0000313" key="6">
    <source>
        <dbReference type="Proteomes" id="UP000250028"/>
    </source>
</evidence>
<gene>
    <name evidence="5" type="ORF">SAMN04489750_2795</name>
</gene>
<proteinExistence type="predicted"/>
<reference evidence="6" key="1">
    <citation type="submission" date="2016-10" db="EMBL/GenBank/DDBJ databases">
        <authorList>
            <person name="Varghese N."/>
            <person name="Submissions S."/>
        </authorList>
    </citation>
    <scope>NUCLEOTIDE SEQUENCE [LARGE SCALE GENOMIC DNA]</scope>
    <source>
        <strain evidence="6">DSM 22951</strain>
    </source>
</reference>
<dbReference type="Pfam" id="PF03358">
    <property type="entry name" value="FMN_red"/>
    <property type="match status" value="1"/>
</dbReference>
<evidence type="ECO:0000256" key="2">
    <source>
        <dbReference type="ARBA" id="ARBA00022643"/>
    </source>
</evidence>
<dbReference type="PANTHER" id="PTHR43408">
    <property type="entry name" value="FMN REDUCTASE (NADPH)"/>
    <property type="match status" value="1"/>
</dbReference>
<evidence type="ECO:0000256" key="3">
    <source>
        <dbReference type="ARBA" id="ARBA00023002"/>
    </source>
</evidence>
<evidence type="ECO:0000259" key="4">
    <source>
        <dbReference type="Pfam" id="PF03358"/>
    </source>
</evidence>
<keyword evidence="1" id="KW-0285">Flavoprotein</keyword>
<name>A0A2Y8ZYX9_9MICO</name>
<evidence type="ECO:0000313" key="5">
    <source>
        <dbReference type="EMBL" id="SSA35439.1"/>
    </source>
</evidence>
<sequence length="170" mass="18098">MSVVVVVGNPKPKSRTLSAASLVAEQIAGRPADTVIDLVDFGAELLDWSSTAVAEAVDQVQQASVVVFASPTYKGSYTGLLKLFLDRIGGGALREVTAIPVLLGGDLRHSLAPEAFLKPVLAELGASSPTRGLFIVDKTWEDSPELAAWLQYEEPVLERIRARLETKAAA</sequence>
<dbReference type="InterPro" id="IPR005025">
    <property type="entry name" value="FMN_Rdtase-like_dom"/>
</dbReference>
<dbReference type="InterPro" id="IPR051814">
    <property type="entry name" value="NAD(P)H-dep_FMN_reductase"/>
</dbReference>
<keyword evidence="6" id="KW-1185">Reference proteome</keyword>
<protein>
    <submittedName>
        <fullName evidence="5">FMN reductase</fullName>
    </submittedName>
</protein>
<dbReference type="PANTHER" id="PTHR43408:SF1">
    <property type="entry name" value="FMN REDUCTASE (NADPH)"/>
    <property type="match status" value="1"/>
</dbReference>
<evidence type="ECO:0000256" key="1">
    <source>
        <dbReference type="ARBA" id="ARBA00022630"/>
    </source>
</evidence>
<dbReference type="InterPro" id="IPR029039">
    <property type="entry name" value="Flavoprotein-like_sf"/>
</dbReference>
<accession>A0A2Y8ZYX9</accession>
<dbReference type="OrthoDB" id="1643408at2"/>
<dbReference type="RefSeq" id="WP_109686709.1">
    <property type="nucleotide sequence ID" value="NZ_QGDN01000001.1"/>
</dbReference>
<keyword evidence="3" id="KW-0560">Oxidoreductase</keyword>
<keyword evidence="2" id="KW-0288">FMN</keyword>
<feature type="domain" description="NADPH-dependent FMN reductase-like" evidence="4">
    <location>
        <begin position="1"/>
        <end position="140"/>
    </location>
</feature>
<dbReference type="Gene3D" id="3.40.50.360">
    <property type="match status" value="1"/>
</dbReference>
<dbReference type="Proteomes" id="UP000250028">
    <property type="component" value="Unassembled WGS sequence"/>
</dbReference>
<dbReference type="SUPFAM" id="SSF52218">
    <property type="entry name" value="Flavoproteins"/>
    <property type="match status" value="1"/>
</dbReference>
<organism evidence="5 6">
    <name type="scientific">Branchiibius hedensis</name>
    <dbReference type="NCBI Taxonomy" id="672460"/>
    <lineage>
        <taxon>Bacteria</taxon>
        <taxon>Bacillati</taxon>
        <taxon>Actinomycetota</taxon>
        <taxon>Actinomycetes</taxon>
        <taxon>Micrococcales</taxon>
        <taxon>Dermacoccaceae</taxon>
        <taxon>Branchiibius</taxon>
    </lineage>
</organism>
<dbReference type="GO" id="GO:0016491">
    <property type="term" value="F:oxidoreductase activity"/>
    <property type="evidence" value="ECO:0007669"/>
    <property type="project" value="UniProtKB-KW"/>
</dbReference>
<dbReference type="EMBL" id="UESZ01000001">
    <property type="protein sequence ID" value="SSA35439.1"/>
    <property type="molecule type" value="Genomic_DNA"/>
</dbReference>